<evidence type="ECO:0000313" key="4">
    <source>
        <dbReference type="EMBL" id="PPK97939.1"/>
    </source>
</evidence>
<evidence type="ECO:0000256" key="1">
    <source>
        <dbReference type="ARBA" id="ARBA00023015"/>
    </source>
</evidence>
<proteinExistence type="predicted"/>
<dbReference type="AlphaFoldDB" id="A0A2S6IUT0"/>
<comment type="caution">
    <text evidence="4">The sequence shown here is derived from an EMBL/GenBank/DDBJ whole genome shotgun (WGS) entry which is preliminary data.</text>
</comment>
<dbReference type="GO" id="GO:0003723">
    <property type="term" value="F:RNA binding"/>
    <property type="evidence" value="ECO:0007669"/>
    <property type="project" value="InterPro"/>
</dbReference>
<dbReference type="SUPFAM" id="SSF55781">
    <property type="entry name" value="GAF domain-like"/>
    <property type="match status" value="1"/>
</dbReference>
<dbReference type="Proteomes" id="UP000239485">
    <property type="component" value="Unassembled WGS sequence"/>
</dbReference>
<dbReference type="EMBL" id="PTJD01000002">
    <property type="protein sequence ID" value="PPK97939.1"/>
    <property type="molecule type" value="Genomic_DNA"/>
</dbReference>
<dbReference type="Gene3D" id="1.10.10.10">
    <property type="entry name" value="Winged helix-like DNA-binding domain superfamily/Winged helix DNA-binding domain"/>
    <property type="match status" value="1"/>
</dbReference>
<dbReference type="Pfam" id="PF03861">
    <property type="entry name" value="ANTAR"/>
    <property type="match status" value="1"/>
</dbReference>
<evidence type="ECO:0000256" key="2">
    <source>
        <dbReference type="ARBA" id="ARBA00023163"/>
    </source>
</evidence>
<evidence type="ECO:0000313" key="5">
    <source>
        <dbReference type="Proteomes" id="UP000239485"/>
    </source>
</evidence>
<keyword evidence="1" id="KW-0805">Transcription regulation</keyword>
<accession>A0A2S6IUT0</accession>
<dbReference type="InterPro" id="IPR012074">
    <property type="entry name" value="GAF_ANTAR"/>
</dbReference>
<dbReference type="OrthoDB" id="7466251at2"/>
<dbReference type="InterPro" id="IPR003018">
    <property type="entry name" value="GAF"/>
</dbReference>
<sequence>MTSARSARILGGLRATSTGGLAPEVCAASIRATGVDGAGLSLAGNRGPVVVVAATAGLGRTLEDLQVHLGEGPCADAWLSGEPVSHPELARSAHRWPALGPAALEAGARAAFAFPVTVGSVRLGTLSLYRSHPEDLGPREVDEAIAHAGAAGSALLQLRPADDGAGADGEADAVRRAVRADRYVHQATGMVSEQLHCSLDDALARLRAHAYAGGRTVAELARDVVARRVRFSPEDP</sequence>
<name>A0A2S6IUT0_9ACTN</name>
<gene>
    <name evidence="4" type="ORF">CLV92_10289</name>
</gene>
<dbReference type="Gene3D" id="3.30.450.40">
    <property type="match status" value="1"/>
</dbReference>
<evidence type="ECO:0000259" key="3">
    <source>
        <dbReference type="PROSITE" id="PS50921"/>
    </source>
</evidence>
<organism evidence="4 5">
    <name type="scientific">Kineococcus xinjiangensis</name>
    <dbReference type="NCBI Taxonomy" id="512762"/>
    <lineage>
        <taxon>Bacteria</taxon>
        <taxon>Bacillati</taxon>
        <taxon>Actinomycetota</taxon>
        <taxon>Actinomycetes</taxon>
        <taxon>Kineosporiales</taxon>
        <taxon>Kineosporiaceae</taxon>
        <taxon>Kineococcus</taxon>
    </lineage>
</organism>
<dbReference type="PIRSF" id="PIRSF036625">
    <property type="entry name" value="GAF_ANTAR"/>
    <property type="match status" value="1"/>
</dbReference>
<reference evidence="4 5" key="1">
    <citation type="submission" date="2018-02" db="EMBL/GenBank/DDBJ databases">
        <title>Genomic Encyclopedia of Archaeal and Bacterial Type Strains, Phase II (KMG-II): from individual species to whole genera.</title>
        <authorList>
            <person name="Goeker M."/>
        </authorList>
    </citation>
    <scope>NUCLEOTIDE SEQUENCE [LARGE SCALE GENOMIC DNA]</scope>
    <source>
        <strain evidence="4 5">DSM 22857</strain>
    </source>
</reference>
<dbReference type="InterPro" id="IPR005561">
    <property type="entry name" value="ANTAR"/>
</dbReference>
<dbReference type="InterPro" id="IPR029016">
    <property type="entry name" value="GAF-like_dom_sf"/>
</dbReference>
<protein>
    <submittedName>
        <fullName evidence="4">ANTAR domain-containing protein</fullName>
    </submittedName>
</protein>
<dbReference type="PROSITE" id="PS50921">
    <property type="entry name" value="ANTAR"/>
    <property type="match status" value="1"/>
</dbReference>
<dbReference type="Pfam" id="PF13185">
    <property type="entry name" value="GAF_2"/>
    <property type="match status" value="1"/>
</dbReference>
<feature type="domain" description="ANTAR" evidence="3">
    <location>
        <begin position="164"/>
        <end position="225"/>
    </location>
</feature>
<dbReference type="RefSeq" id="WP_104431401.1">
    <property type="nucleotide sequence ID" value="NZ_PTJD01000002.1"/>
</dbReference>
<dbReference type="SMART" id="SM01012">
    <property type="entry name" value="ANTAR"/>
    <property type="match status" value="1"/>
</dbReference>
<keyword evidence="2" id="KW-0804">Transcription</keyword>
<keyword evidence="5" id="KW-1185">Reference proteome</keyword>
<dbReference type="InterPro" id="IPR036388">
    <property type="entry name" value="WH-like_DNA-bd_sf"/>
</dbReference>